<sequence length="124" mass="14205">MEGVSTRVYKGLREYWRRRGYERLNGAGCRRKRRVELAVAGSKRKRRFWRIKITPKLRFSFSPKKFFIGLRDAYVKMMLGLANSPVVNSGGISGVAGDGTIGAPRCSQSWYPDRRLMVLAKIMC</sequence>
<gene>
    <name evidence="1" type="ORF">F0562_000797</name>
</gene>
<dbReference type="OrthoDB" id="1898021at2759"/>
<dbReference type="PANTHER" id="PTHR33702">
    <property type="entry name" value="BNAA09G40010D PROTEIN"/>
    <property type="match status" value="1"/>
</dbReference>
<accession>A0A5J5C151</accession>
<proteinExistence type="predicted"/>
<dbReference type="PANTHER" id="PTHR33702:SF5">
    <property type="entry name" value="OS01G0308600 PROTEIN"/>
    <property type="match status" value="1"/>
</dbReference>
<dbReference type="EMBL" id="CM018031">
    <property type="protein sequence ID" value="KAA8549113.1"/>
    <property type="molecule type" value="Genomic_DNA"/>
</dbReference>
<protein>
    <submittedName>
        <fullName evidence="1">Uncharacterized protein</fullName>
    </submittedName>
</protein>
<dbReference type="AlphaFoldDB" id="A0A5J5C151"/>
<dbReference type="Proteomes" id="UP000325577">
    <property type="component" value="Linkage Group LG0"/>
</dbReference>
<keyword evidence="2" id="KW-1185">Reference proteome</keyword>
<name>A0A5J5C151_9ASTE</name>
<evidence type="ECO:0000313" key="1">
    <source>
        <dbReference type="EMBL" id="KAA8549113.1"/>
    </source>
</evidence>
<organism evidence="1 2">
    <name type="scientific">Nyssa sinensis</name>
    <dbReference type="NCBI Taxonomy" id="561372"/>
    <lineage>
        <taxon>Eukaryota</taxon>
        <taxon>Viridiplantae</taxon>
        <taxon>Streptophyta</taxon>
        <taxon>Embryophyta</taxon>
        <taxon>Tracheophyta</taxon>
        <taxon>Spermatophyta</taxon>
        <taxon>Magnoliopsida</taxon>
        <taxon>eudicotyledons</taxon>
        <taxon>Gunneridae</taxon>
        <taxon>Pentapetalae</taxon>
        <taxon>asterids</taxon>
        <taxon>Cornales</taxon>
        <taxon>Nyssaceae</taxon>
        <taxon>Nyssa</taxon>
    </lineage>
</organism>
<reference evidence="1 2" key="1">
    <citation type="submission" date="2019-09" db="EMBL/GenBank/DDBJ databases">
        <title>A chromosome-level genome assembly of the Chinese tupelo Nyssa sinensis.</title>
        <authorList>
            <person name="Yang X."/>
            <person name="Kang M."/>
            <person name="Yang Y."/>
            <person name="Xiong H."/>
            <person name="Wang M."/>
            <person name="Zhang Z."/>
            <person name="Wang Z."/>
            <person name="Wu H."/>
            <person name="Ma T."/>
            <person name="Liu J."/>
            <person name="Xi Z."/>
        </authorList>
    </citation>
    <scope>NUCLEOTIDE SEQUENCE [LARGE SCALE GENOMIC DNA]</scope>
    <source>
        <strain evidence="1">J267</strain>
        <tissue evidence="1">Leaf</tissue>
    </source>
</reference>
<evidence type="ECO:0000313" key="2">
    <source>
        <dbReference type="Proteomes" id="UP000325577"/>
    </source>
</evidence>